<dbReference type="PROSITE" id="PS50112">
    <property type="entry name" value="PAS"/>
    <property type="match status" value="1"/>
</dbReference>
<name>A0A839HEJ6_9GAMM</name>
<organism evidence="6 7">
    <name type="scientific">Thiospirillum jenense</name>
    <dbReference type="NCBI Taxonomy" id="1653858"/>
    <lineage>
        <taxon>Bacteria</taxon>
        <taxon>Pseudomonadati</taxon>
        <taxon>Pseudomonadota</taxon>
        <taxon>Gammaproteobacteria</taxon>
        <taxon>Chromatiales</taxon>
        <taxon>Chromatiaceae</taxon>
        <taxon>Thiospirillum</taxon>
    </lineage>
</organism>
<dbReference type="Gene3D" id="3.30.450.20">
    <property type="entry name" value="PAS domain"/>
    <property type="match status" value="2"/>
</dbReference>
<dbReference type="InterPro" id="IPR043128">
    <property type="entry name" value="Rev_trsase/Diguanyl_cyclase"/>
</dbReference>
<dbReference type="InterPro" id="IPR000160">
    <property type="entry name" value="GGDEF_dom"/>
</dbReference>
<dbReference type="InterPro" id="IPR001610">
    <property type="entry name" value="PAC"/>
</dbReference>
<comment type="caution">
    <text evidence="6">The sequence shown here is derived from an EMBL/GenBank/DDBJ whole genome shotgun (WGS) entry which is preliminary data.</text>
</comment>
<comment type="cofactor">
    <cofactor evidence="1">
        <name>Mg(2+)</name>
        <dbReference type="ChEBI" id="CHEBI:18420"/>
    </cofactor>
</comment>
<dbReference type="PROSITE" id="PS50887">
    <property type="entry name" value="GGDEF"/>
    <property type="match status" value="1"/>
</dbReference>
<reference evidence="6 7" key="1">
    <citation type="journal article" date="2020" name="Arch. Microbiol.">
        <title>The genome sequence of the giant phototrophic gammaproteobacterium Thiospirillum jenense gives insight into its physiological properties and phylogenetic relationships.</title>
        <authorList>
            <person name="Imhoff J.F."/>
            <person name="Meyer T.E."/>
            <person name="Kyndt J.A."/>
        </authorList>
    </citation>
    <scope>NUCLEOTIDE SEQUENCE [LARGE SCALE GENOMIC DNA]</scope>
    <source>
        <strain evidence="6 7">DSM 216</strain>
    </source>
</reference>
<keyword evidence="2" id="KW-1133">Transmembrane helix</keyword>
<evidence type="ECO:0000259" key="5">
    <source>
        <dbReference type="PROSITE" id="PS50887"/>
    </source>
</evidence>
<dbReference type="InterPro" id="IPR000014">
    <property type="entry name" value="PAS"/>
</dbReference>
<dbReference type="SMART" id="SM00086">
    <property type="entry name" value="PAC"/>
    <property type="match status" value="2"/>
</dbReference>
<dbReference type="Proteomes" id="UP000548632">
    <property type="component" value="Unassembled WGS sequence"/>
</dbReference>
<dbReference type="NCBIfam" id="TIGR00254">
    <property type="entry name" value="GGDEF"/>
    <property type="match status" value="1"/>
</dbReference>
<dbReference type="PANTHER" id="PTHR44757">
    <property type="entry name" value="DIGUANYLATE CYCLASE DGCP"/>
    <property type="match status" value="1"/>
</dbReference>
<feature type="transmembrane region" description="Helical" evidence="2">
    <location>
        <begin position="6"/>
        <end position="25"/>
    </location>
</feature>
<evidence type="ECO:0000313" key="7">
    <source>
        <dbReference type="Proteomes" id="UP000548632"/>
    </source>
</evidence>
<feature type="transmembrane region" description="Helical" evidence="2">
    <location>
        <begin position="124"/>
        <end position="141"/>
    </location>
</feature>
<feature type="transmembrane region" description="Helical" evidence="2">
    <location>
        <begin position="191"/>
        <end position="210"/>
    </location>
</feature>
<dbReference type="SMART" id="SM00267">
    <property type="entry name" value="GGDEF"/>
    <property type="match status" value="1"/>
</dbReference>
<dbReference type="InterPro" id="IPR029787">
    <property type="entry name" value="Nucleotide_cyclase"/>
</dbReference>
<feature type="domain" description="PAC" evidence="4">
    <location>
        <begin position="295"/>
        <end position="345"/>
    </location>
</feature>
<dbReference type="CDD" id="cd01949">
    <property type="entry name" value="GGDEF"/>
    <property type="match status" value="1"/>
</dbReference>
<dbReference type="SUPFAM" id="SSF55785">
    <property type="entry name" value="PYP-like sensor domain (PAS domain)"/>
    <property type="match status" value="2"/>
</dbReference>
<evidence type="ECO:0000259" key="4">
    <source>
        <dbReference type="PROSITE" id="PS50113"/>
    </source>
</evidence>
<feature type="transmembrane region" description="Helical" evidence="2">
    <location>
        <begin position="37"/>
        <end position="56"/>
    </location>
</feature>
<dbReference type="AlphaFoldDB" id="A0A839HEJ6"/>
<keyword evidence="2" id="KW-0472">Membrane</keyword>
<feature type="domain" description="PAC" evidence="4">
    <location>
        <begin position="423"/>
        <end position="473"/>
    </location>
</feature>
<dbReference type="NCBIfam" id="TIGR00229">
    <property type="entry name" value="sensory_box"/>
    <property type="match status" value="2"/>
</dbReference>
<keyword evidence="2" id="KW-0812">Transmembrane</keyword>
<evidence type="ECO:0000259" key="3">
    <source>
        <dbReference type="PROSITE" id="PS50112"/>
    </source>
</evidence>
<keyword evidence="7" id="KW-1185">Reference proteome</keyword>
<dbReference type="Pfam" id="PF00990">
    <property type="entry name" value="GGDEF"/>
    <property type="match status" value="1"/>
</dbReference>
<dbReference type="InterPro" id="IPR000700">
    <property type="entry name" value="PAS-assoc_C"/>
</dbReference>
<evidence type="ECO:0000256" key="1">
    <source>
        <dbReference type="ARBA" id="ARBA00001946"/>
    </source>
</evidence>
<dbReference type="RefSeq" id="WP_182582815.1">
    <property type="nucleotide sequence ID" value="NZ_JABVCQ010000007.1"/>
</dbReference>
<dbReference type="PANTHER" id="PTHR44757:SF2">
    <property type="entry name" value="BIOFILM ARCHITECTURE MAINTENANCE PROTEIN MBAA"/>
    <property type="match status" value="1"/>
</dbReference>
<feature type="transmembrane region" description="Helical" evidence="2">
    <location>
        <begin position="93"/>
        <end position="112"/>
    </location>
</feature>
<dbReference type="Pfam" id="PF13426">
    <property type="entry name" value="PAS_9"/>
    <property type="match status" value="2"/>
</dbReference>
<evidence type="ECO:0000256" key="2">
    <source>
        <dbReference type="SAM" id="Phobius"/>
    </source>
</evidence>
<dbReference type="FunFam" id="3.30.70.270:FF:000001">
    <property type="entry name" value="Diguanylate cyclase domain protein"/>
    <property type="match status" value="1"/>
</dbReference>
<evidence type="ECO:0000313" key="6">
    <source>
        <dbReference type="EMBL" id="MBB1125449.1"/>
    </source>
</evidence>
<sequence length="641" mass="72041">MQLDIYTLTVVLMVSNLLLVIALFLQYRIGRSCVGTGWWVLGTLAFSLGFAFTYLRAGPIKLLAISANNLLFFISLLLLYIGVLRFLNRRANLPLLLVSSIIYTSISLYFTYFDDSLFARRINISFGLALFCFLMTHALSVYKTRAIAEAARFLGFVFFSYGLFLLVRGISPLLGGPVGDLFTPSLVQVSTYLSSFIVSILWTFGFIVLINQRLQAENNEAHDNLKLIFNTSPNAFLITRYIDGKITLVNDGFSAMTGLSRTEVLGKTPLDLKLWDDPHDCHKVMALLATQGACNHIESKFCHQDGSRRIAAISAKIIQLQEMAHVISVVRDITQQKYAEQALRDSEEKYRILFMDSPDAYLMIQGGYFIDCNHTAEMMLGGQRDQIIGKMPAELSPEYQANGQLSVSLALEKLVEAQENGRNQFEWMHRRFDGQYIHVEVSLAIITLNGKKTFFTTWRDITDRKKLQAELQQQAMTDELTGAFNRRYFIYTAQAELKRAQRFQHGMTLALLDFDYFKQINDQYGHAAGDAALIQLTHTCQSIVRDVDVVARLGGDEFALLLPETNGEQGTQVVERIRIAMTTTPLQFNASSVTVTITGGVAELAHSLESLDELMHRADQALYQAKADGRNCVVVADMPVY</sequence>
<feature type="transmembrane region" description="Helical" evidence="2">
    <location>
        <begin position="153"/>
        <end position="171"/>
    </location>
</feature>
<dbReference type="SMART" id="SM00091">
    <property type="entry name" value="PAS"/>
    <property type="match status" value="2"/>
</dbReference>
<dbReference type="CDD" id="cd00130">
    <property type="entry name" value="PAS"/>
    <property type="match status" value="2"/>
</dbReference>
<protein>
    <submittedName>
        <fullName evidence="6">Diguanylate cyclase</fullName>
    </submittedName>
</protein>
<proteinExistence type="predicted"/>
<dbReference type="SUPFAM" id="SSF55073">
    <property type="entry name" value="Nucleotide cyclase"/>
    <property type="match status" value="1"/>
</dbReference>
<gene>
    <name evidence="6" type="ORF">HUK38_04290</name>
</gene>
<feature type="transmembrane region" description="Helical" evidence="2">
    <location>
        <begin position="62"/>
        <end position="81"/>
    </location>
</feature>
<dbReference type="InterPro" id="IPR052155">
    <property type="entry name" value="Biofilm_reg_signaling"/>
</dbReference>
<accession>A0A839HEJ6</accession>
<feature type="domain" description="GGDEF" evidence="5">
    <location>
        <begin position="505"/>
        <end position="638"/>
    </location>
</feature>
<dbReference type="EMBL" id="JABVCQ010000007">
    <property type="protein sequence ID" value="MBB1125449.1"/>
    <property type="molecule type" value="Genomic_DNA"/>
</dbReference>
<dbReference type="InterPro" id="IPR035965">
    <property type="entry name" value="PAS-like_dom_sf"/>
</dbReference>
<feature type="domain" description="PAS" evidence="3">
    <location>
        <begin position="221"/>
        <end position="270"/>
    </location>
</feature>
<dbReference type="Gene3D" id="3.30.70.270">
    <property type="match status" value="1"/>
</dbReference>
<dbReference type="GO" id="GO:0003824">
    <property type="term" value="F:catalytic activity"/>
    <property type="evidence" value="ECO:0007669"/>
    <property type="project" value="UniProtKB-ARBA"/>
</dbReference>
<dbReference type="PROSITE" id="PS50113">
    <property type="entry name" value="PAC"/>
    <property type="match status" value="2"/>
</dbReference>